<evidence type="ECO:0000313" key="2">
    <source>
        <dbReference type="EMBL" id="RHY23148.1"/>
    </source>
</evidence>
<gene>
    <name evidence="2" type="ORF">DYB32_009292</name>
</gene>
<dbReference type="AlphaFoldDB" id="A0A3R6ZIS4"/>
<dbReference type="InterPro" id="IPR008250">
    <property type="entry name" value="ATPase_P-typ_transduc_dom_A_sf"/>
</dbReference>
<dbReference type="GO" id="GO:0045332">
    <property type="term" value="P:phospholipid translocation"/>
    <property type="evidence" value="ECO:0007669"/>
    <property type="project" value="TreeGrafter"/>
</dbReference>
<dbReference type="PANTHER" id="PTHR24092">
    <property type="entry name" value="PROBABLE PHOSPHOLIPID-TRANSPORTING ATPASE"/>
    <property type="match status" value="1"/>
</dbReference>
<accession>A0A3R6ZIS4</accession>
<feature type="domain" description="P-type ATPase N-terminal" evidence="1">
    <location>
        <begin position="13"/>
        <end position="82"/>
    </location>
</feature>
<keyword evidence="3" id="KW-1185">Reference proteome</keyword>
<dbReference type="Gene3D" id="2.70.150.10">
    <property type="entry name" value="Calcium-transporting ATPase, cytoplasmic transduction domain A"/>
    <property type="match status" value="1"/>
</dbReference>
<comment type="caution">
    <text evidence="2">The sequence shown here is derived from an EMBL/GenBank/DDBJ whole genome shotgun (WGS) entry which is preliminary data.</text>
</comment>
<dbReference type="PANTHER" id="PTHR24092:SF150">
    <property type="entry name" value="PHOSPHOLIPID-TRANSPORTING ATPASE"/>
    <property type="match status" value="1"/>
</dbReference>
<dbReference type="SUPFAM" id="SSF81653">
    <property type="entry name" value="Calcium ATPase, transduction domain A"/>
    <property type="match status" value="1"/>
</dbReference>
<protein>
    <recommendedName>
        <fullName evidence="1">P-type ATPase N-terminal domain-containing protein</fullName>
    </recommendedName>
</protein>
<dbReference type="VEuPathDB" id="FungiDB:H310_07047"/>
<organism evidence="2 3">
    <name type="scientific">Aphanomyces invadans</name>
    <dbReference type="NCBI Taxonomy" id="157072"/>
    <lineage>
        <taxon>Eukaryota</taxon>
        <taxon>Sar</taxon>
        <taxon>Stramenopiles</taxon>
        <taxon>Oomycota</taxon>
        <taxon>Saprolegniomycetes</taxon>
        <taxon>Saprolegniales</taxon>
        <taxon>Verrucalvaceae</taxon>
        <taxon>Aphanomyces</taxon>
    </lineage>
</organism>
<dbReference type="GO" id="GO:0140326">
    <property type="term" value="F:ATPase-coupled intramembrane lipid transporter activity"/>
    <property type="evidence" value="ECO:0007669"/>
    <property type="project" value="TreeGrafter"/>
</dbReference>
<dbReference type="InterPro" id="IPR032631">
    <property type="entry name" value="P-type_ATPase_N"/>
</dbReference>
<evidence type="ECO:0000313" key="3">
    <source>
        <dbReference type="Proteomes" id="UP000285060"/>
    </source>
</evidence>
<dbReference type="Proteomes" id="UP000285060">
    <property type="component" value="Unassembled WGS sequence"/>
</dbReference>
<dbReference type="SUPFAM" id="SSF81665">
    <property type="entry name" value="Calcium ATPase, transmembrane domain M"/>
    <property type="match status" value="1"/>
</dbReference>
<dbReference type="Pfam" id="PF16209">
    <property type="entry name" value="PhoLip_ATPase_N"/>
    <property type="match status" value="1"/>
</dbReference>
<dbReference type="EMBL" id="QUSY01001907">
    <property type="protein sequence ID" value="RHY23148.1"/>
    <property type="molecule type" value="Genomic_DNA"/>
</dbReference>
<sequence>MGGDIAKPDTRTVHVNNDVENARLRQQFKYTNNWVSTSKYTMFNFVPKTILEFFRVVANGYFLCISLLQVLTDWSPTNQYTTAGPLLIVLMVSMTKQAIEDKKRHDADAIQNCRICHKQWQDVQVGDILFLKDKDELPADVLILATSEEEGRCFVETCNLDGETNLKRRTACEPIAKL</sequence>
<proteinExistence type="predicted"/>
<feature type="non-terminal residue" evidence="2">
    <location>
        <position position="178"/>
    </location>
</feature>
<reference evidence="2 3" key="1">
    <citation type="submission" date="2018-08" db="EMBL/GenBank/DDBJ databases">
        <title>Aphanomyces genome sequencing and annotation.</title>
        <authorList>
            <person name="Minardi D."/>
            <person name="Oidtmann B."/>
            <person name="Van Der Giezen M."/>
            <person name="Studholme D.J."/>
        </authorList>
    </citation>
    <scope>NUCLEOTIDE SEQUENCE [LARGE SCALE GENOMIC DNA]</scope>
    <source>
        <strain evidence="2 3">NJM0002</strain>
    </source>
</reference>
<name>A0A3R6ZIS4_9STRA</name>
<evidence type="ECO:0000259" key="1">
    <source>
        <dbReference type="Pfam" id="PF16209"/>
    </source>
</evidence>
<dbReference type="InterPro" id="IPR023298">
    <property type="entry name" value="ATPase_P-typ_TM_dom_sf"/>
</dbReference>
<dbReference type="GO" id="GO:0005886">
    <property type="term" value="C:plasma membrane"/>
    <property type="evidence" value="ECO:0007669"/>
    <property type="project" value="TreeGrafter"/>
</dbReference>